<protein>
    <submittedName>
        <fullName evidence="1">Uncharacterized protein</fullName>
    </submittedName>
</protein>
<dbReference type="Proteomes" id="UP000831785">
    <property type="component" value="Chromosome"/>
</dbReference>
<proteinExistence type="predicted"/>
<reference evidence="1 2" key="1">
    <citation type="submission" date="2022-04" db="EMBL/GenBank/DDBJ databases">
        <title>Hymenobacter sp. isolated from the air.</title>
        <authorList>
            <person name="Won M."/>
            <person name="Lee C.-M."/>
            <person name="Woen H.-Y."/>
            <person name="Kwon S.-W."/>
        </authorList>
    </citation>
    <scope>NUCLEOTIDE SEQUENCE [LARGE SCALE GENOMIC DNA]</scope>
    <source>
        <strain evidence="2">5116 S-27</strain>
    </source>
</reference>
<keyword evidence="2" id="KW-1185">Reference proteome</keyword>
<name>A0ABY4FD18_9BACT</name>
<dbReference type="EMBL" id="CP095049">
    <property type="protein sequence ID" value="UOQ53864.1"/>
    <property type="molecule type" value="Genomic_DNA"/>
</dbReference>
<evidence type="ECO:0000313" key="1">
    <source>
        <dbReference type="EMBL" id="UOQ53864.1"/>
    </source>
</evidence>
<evidence type="ECO:0000313" key="2">
    <source>
        <dbReference type="Proteomes" id="UP000831785"/>
    </source>
</evidence>
<accession>A0ABY4FD18</accession>
<sequence>MPDLFVARDTSAYSAYYTRLQSHNLVREFALNFYQDHKTELEAMRFEQFNSTFRISDAQLQALTAKAAHDGVPADAAGMRRCSTLLKDQLKALIARSAYGKTAYYQVLRDQDAELQQALRALGDDGSTLLGLLK</sequence>
<gene>
    <name evidence="1" type="ORF">MUN80_03665</name>
</gene>
<organism evidence="1 2">
    <name type="scientific">Hymenobacter cellulosivorans</name>
    <dbReference type="NCBI Taxonomy" id="2932249"/>
    <lineage>
        <taxon>Bacteria</taxon>
        <taxon>Pseudomonadati</taxon>
        <taxon>Bacteroidota</taxon>
        <taxon>Cytophagia</taxon>
        <taxon>Cytophagales</taxon>
        <taxon>Hymenobacteraceae</taxon>
        <taxon>Hymenobacter</taxon>
    </lineage>
</organism>
<dbReference type="RefSeq" id="WP_244719777.1">
    <property type="nucleotide sequence ID" value="NZ_CP095049.1"/>
</dbReference>